<feature type="domain" description="Major facilitator superfamily (MFS) profile" evidence="8">
    <location>
        <begin position="68"/>
        <end position="483"/>
    </location>
</feature>
<dbReference type="PANTHER" id="PTHR43791:SF35">
    <property type="entry name" value="MAJOR FACILITATOR SUPERFAMILY (MFS) PROFILE DOMAIN-CONTAINING PROTEIN"/>
    <property type="match status" value="1"/>
</dbReference>
<dbReference type="PROSITE" id="PS50850">
    <property type="entry name" value="MFS"/>
    <property type="match status" value="1"/>
</dbReference>
<feature type="transmembrane region" description="Helical" evidence="7">
    <location>
        <begin position="386"/>
        <end position="412"/>
    </location>
</feature>
<keyword evidence="10" id="KW-1185">Reference proteome</keyword>
<keyword evidence="3 7" id="KW-0812">Transmembrane</keyword>
<feature type="transmembrane region" description="Helical" evidence="7">
    <location>
        <begin position="106"/>
        <end position="124"/>
    </location>
</feature>
<dbReference type="InterPro" id="IPR011701">
    <property type="entry name" value="MFS"/>
</dbReference>
<feature type="transmembrane region" description="Helical" evidence="7">
    <location>
        <begin position="228"/>
        <end position="248"/>
    </location>
</feature>
<evidence type="ECO:0000256" key="4">
    <source>
        <dbReference type="ARBA" id="ARBA00022989"/>
    </source>
</evidence>
<comment type="subcellular location">
    <subcellularLocation>
        <location evidence="1">Membrane</location>
        <topology evidence="1">Multi-pass membrane protein</topology>
    </subcellularLocation>
</comment>
<evidence type="ECO:0000256" key="7">
    <source>
        <dbReference type="SAM" id="Phobius"/>
    </source>
</evidence>
<dbReference type="GO" id="GO:0022857">
    <property type="term" value="F:transmembrane transporter activity"/>
    <property type="evidence" value="ECO:0007669"/>
    <property type="project" value="InterPro"/>
</dbReference>
<feature type="transmembrane region" description="Helical" evidence="7">
    <location>
        <begin position="332"/>
        <end position="353"/>
    </location>
</feature>
<reference evidence="9 10" key="1">
    <citation type="submission" date="2019-04" db="EMBL/GenBank/DDBJ databases">
        <title>High contiguity whole genome sequence and gene annotation resource for two Venturia nashicola isolates.</title>
        <authorList>
            <person name="Prokchorchik M."/>
            <person name="Won K."/>
            <person name="Lee Y."/>
            <person name="Choi E.D."/>
            <person name="Segonzac C."/>
            <person name="Sohn K.H."/>
        </authorList>
    </citation>
    <scope>NUCLEOTIDE SEQUENCE [LARGE SCALE GENOMIC DNA]</scope>
    <source>
        <strain evidence="9 10">PRI2</strain>
    </source>
</reference>
<keyword evidence="2" id="KW-0813">Transport</keyword>
<dbReference type="PANTHER" id="PTHR43791">
    <property type="entry name" value="PERMEASE-RELATED"/>
    <property type="match status" value="1"/>
</dbReference>
<accession>A0A4Z1NVN2</accession>
<gene>
    <name evidence="9" type="ORF">E6O75_ATG07471</name>
</gene>
<dbReference type="InterPro" id="IPR036259">
    <property type="entry name" value="MFS_trans_sf"/>
</dbReference>
<keyword evidence="4 7" id="KW-1133">Transmembrane helix</keyword>
<proteinExistence type="predicted"/>
<dbReference type="EMBL" id="SNSC02000011">
    <property type="protein sequence ID" value="TID20011.1"/>
    <property type="molecule type" value="Genomic_DNA"/>
</dbReference>
<keyword evidence="5 7" id="KW-0472">Membrane</keyword>
<feature type="transmembrane region" description="Helical" evidence="7">
    <location>
        <begin position="165"/>
        <end position="185"/>
    </location>
</feature>
<name>A0A4Z1NVN2_9PEZI</name>
<dbReference type="Gene3D" id="1.20.1250.20">
    <property type="entry name" value="MFS general substrate transporter like domains"/>
    <property type="match status" value="1"/>
</dbReference>
<dbReference type="AlphaFoldDB" id="A0A4Z1NVN2"/>
<organism evidence="9 10">
    <name type="scientific">Venturia nashicola</name>
    <dbReference type="NCBI Taxonomy" id="86259"/>
    <lineage>
        <taxon>Eukaryota</taxon>
        <taxon>Fungi</taxon>
        <taxon>Dikarya</taxon>
        <taxon>Ascomycota</taxon>
        <taxon>Pezizomycotina</taxon>
        <taxon>Dothideomycetes</taxon>
        <taxon>Pleosporomycetidae</taxon>
        <taxon>Venturiales</taxon>
        <taxon>Venturiaceae</taxon>
        <taxon>Venturia</taxon>
    </lineage>
</organism>
<evidence type="ECO:0000313" key="10">
    <source>
        <dbReference type="Proteomes" id="UP000298493"/>
    </source>
</evidence>
<feature type="transmembrane region" description="Helical" evidence="7">
    <location>
        <begin position="359"/>
        <end position="379"/>
    </location>
</feature>
<feature type="transmembrane region" description="Helical" evidence="7">
    <location>
        <begin position="197"/>
        <end position="216"/>
    </location>
</feature>
<evidence type="ECO:0000256" key="5">
    <source>
        <dbReference type="ARBA" id="ARBA00023136"/>
    </source>
</evidence>
<dbReference type="Proteomes" id="UP000298493">
    <property type="component" value="Unassembled WGS sequence"/>
</dbReference>
<evidence type="ECO:0000256" key="2">
    <source>
        <dbReference type="ARBA" id="ARBA00022448"/>
    </source>
</evidence>
<feature type="transmembrane region" description="Helical" evidence="7">
    <location>
        <begin position="136"/>
        <end position="153"/>
    </location>
</feature>
<evidence type="ECO:0000313" key="9">
    <source>
        <dbReference type="EMBL" id="TID20011.1"/>
    </source>
</evidence>
<dbReference type="Pfam" id="PF07690">
    <property type="entry name" value="MFS_1"/>
    <property type="match status" value="1"/>
</dbReference>
<dbReference type="SUPFAM" id="SSF103473">
    <property type="entry name" value="MFS general substrate transporter"/>
    <property type="match status" value="1"/>
</dbReference>
<feature type="region of interest" description="Disordered" evidence="6">
    <location>
        <begin position="1"/>
        <end position="26"/>
    </location>
</feature>
<evidence type="ECO:0000259" key="8">
    <source>
        <dbReference type="PROSITE" id="PS50850"/>
    </source>
</evidence>
<feature type="transmembrane region" description="Helical" evidence="7">
    <location>
        <begin position="457"/>
        <end position="481"/>
    </location>
</feature>
<evidence type="ECO:0000256" key="1">
    <source>
        <dbReference type="ARBA" id="ARBA00004141"/>
    </source>
</evidence>
<feature type="transmembrane region" description="Helical" evidence="7">
    <location>
        <begin position="296"/>
        <end position="320"/>
    </location>
</feature>
<sequence>MSADIEKNRPSEPIEKAPQADDGESHNTKMIETVHHDEAVKVLATYHGEETWEDAEEKRLRRKLDWKLMPILCITYGLQYYDKAMLSQAALFGLRVDLDLMKGSRYSYTAAIFYLGFILGTYPTMMLAQRFPVERVASVTVTLWGICLILTTVCTNYKGIYAQRFFLGALESGINPMFMLIVGSFYRKNEQPMRMGIWYSCTGYVSIFSPLINYGFGSINGGKHTWRYMYYFAGGMTILWGIVVFFVLPPDPVRAKGFDDRERYIMLARLRSNNAGVRNTHFKGKQVLELFLDLKFWLMFSMAFLCMVANGPVSTFGPIIVKGFGFSSLNAILLVMPTGAYAGTLQLLLTFLAGRYTNIRSYLVCGSFMITALSAVLLWKLPLKDLGGLLFALIILPSIGAGYAVIMGLQIANIAGYTKKTFASSGLYIGYCLGEKDPYECNFAGPLVFKTKDAPRYAPGFIIVVLCVVSAAILILVYATLCKWENQQRDKAGIPEGFDHAYEDDLTDKTNPQFRYII</sequence>
<evidence type="ECO:0000256" key="3">
    <source>
        <dbReference type="ARBA" id="ARBA00022692"/>
    </source>
</evidence>
<protein>
    <recommendedName>
        <fullName evidence="8">Major facilitator superfamily (MFS) profile domain-containing protein</fullName>
    </recommendedName>
</protein>
<dbReference type="GO" id="GO:0016020">
    <property type="term" value="C:membrane"/>
    <property type="evidence" value="ECO:0007669"/>
    <property type="project" value="UniProtKB-SubCell"/>
</dbReference>
<comment type="caution">
    <text evidence="9">The sequence shown here is derived from an EMBL/GenBank/DDBJ whole genome shotgun (WGS) entry which is preliminary data.</text>
</comment>
<evidence type="ECO:0000256" key="6">
    <source>
        <dbReference type="SAM" id="MobiDB-lite"/>
    </source>
</evidence>
<dbReference type="InterPro" id="IPR020846">
    <property type="entry name" value="MFS_dom"/>
</dbReference>